<dbReference type="GO" id="GO:0034599">
    <property type="term" value="P:cellular response to oxidative stress"/>
    <property type="evidence" value="ECO:0007669"/>
    <property type="project" value="TreeGrafter"/>
</dbReference>
<keyword evidence="24" id="KW-1185">Reference proteome</keyword>
<evidence type="ECO:0000256" key="16">
    <source>
        <dbReference type="ARBA" id="ARBA00065226"/>
    </source>
</evidence>
<keyword evidence="6" id="KW-0560">Oxidoreductase</keyword>
<name>A0A542YIN8_9MICO</name>
<accession>A0A542YIN8</accession>
<evidence type="ECO:0000256" key="7">
    <source>
        <dbReference type="ARBA" id="ARBA00023157"/>
    </source>
</evidence>
<comment type="catalytic activity">
    <reaction evidence="13">
        <text>[mycoredoxin]-L-dithiol + a hydroperoxide = [mycoredoxin]-L-disulfide + an alcohol + H2O</text>
        <dbReference type="Rhea" id="RHEA:62640"/>
        <dbReference type="Rhea" id="RHEA-COMP:16137"/>
        <dbReference type="Rhea" id="RHEA-COMP:16138"/>
        <dbReference type="ChEBI" id="CHEBI:15377"/>
        <dbReference type="ChEBI" id="CHEBI:29950"/>
        <dbReference type="ChEBI" id="CHEBI:30879"/>
        <dbReference type="ChEBI" id="CHEBI:35924"/>
        <dbReference type="ChEBI" id="CHEBI:50058"/>
        <dbReference type="EC" id="1.11.1.29"/>
    </reaction>
</comment>
<dbReference type="InterPro" id="IPR024706">
    <property type="entry name" value="Peroxiredoxin_AhpC-typ"/>
</dbReference>
<keyword evidence="4" id="KW-0575">Peroxidase</keyword>
<evidence type="ECO:0000256" key="5">
    <source>
        <dbReference type="ARBA" id="ARBA00022862"/>
    </source>
</evidence>
<comment type="similarity">
    <text evidence="15">Belongs to the peroxiredoxin family. AhpE subfamily.</text>
</comment>
<keyword evidence="5" id="KW-0049">Antioxidant</keyword>
<evidence type="ECO:0000256" key="6">
    <source>
        <dbReference type="ARBA" id="ARBA00023002"/>
    </source>
</evidence>
<feature type="domain" description="Thioredoxin" evidence="22">
    <location>
        <begin position="3"/>
        <end position="154"/>
    </location>
</feature>
<comment type="subunit">
    <text evidence="2">Monomer.</text>
</comment>
<evidence type="ECO:0000256" key="14">
    <source>
        <dbReference type="ARBA" id="ARBA00056930"/>
    </source>
</evidence>
<evidence type="ECO:0000256" key="17">
    <source>
        <dbReference type="ARBA" id="ARBA00067009"/>
    </source>
</evidence>
<dbReference type="PIRSF" id="PIRSF000239">
    <property type="entry name" value="AHPC"/>
    <property type="match status" value="1"/>
</dbReference>
<comment type="caution">
    <text evidence="23">The sequence shown here is derived from an EMBL/GenBank/DDBJ whole genome shotgun (WGS) entry which is preliminary data.</text>
</comment>
<reference evidence="23 24" key="1">
    <citation type="submission" date="2019-06" db="EMBL/GenBank/DDBJ databases">
        <title>Sequencing the genomes of 1000 actinobacteria strains.</title>
        <authorList>
            <person name="Klenk H.-P."/>
        </authorList>
    </citation>
    <scope>NUCLEOTIDE SEQUENCE [LARGE SCALE GENOMIC DNA]</scope>
    <source>
        <strain evidence="23 24">DSM 26477</strain>
    </source>
</reference>
<dbReference type="RefSeq" id="WP_141880093.1">
    <property type="nucleotide sequence ID" value="NZ_VFOM01000001.1"/>
</dbReference>
<comment type="function">
    <text evidence="1">Thiol-specific peroxidase that catalyzes the reduction of hydrogen peroxide and organic hydroperoxides to water and alcohols, respectively. Plays a role in cell protection against oxidative stress by detoxifying peroxides and as sensor of hydrogen peroxide-mediated signaling events.</text>
</comment>
<proteinExistence type="inferred from homology"/>
<comment type="catalytic activity">
    <reaction evidence="12">
        <text>a hydroperoxide + [thioredoxin]-dithiol = an alcohol + [thioredoxin]-disulfide + H2O</text>
        <dbReference type="Rhea" id="RHEA:62620"/>
        <dbReference type="Rhea" id="RHEA-COMP:10698"/>
        <dbReference type="Rhea" id="RHEA-COMP:10700"/>
        <dbReference type="ChEBI" id="CHEBI:15377"/>
        <dbReference type="ChEBI" id="CHEBI:29950"/>
        <dbReference type="ChEBI" id="CHEBI:30879"/>
        <dbReference type="ChEBI" id="CHEBI:35924"/>
        <dbReference type="ChEBI" id="CHEBI:50058"/>
        <dbReference type="EC" id="1.11.1.24"/>
    </reaction>
</comment>
<dbReference type="PANTHER" id="PTHR42801">
    <property type="entry name" value="THIOREDOXIN-DEPENDENT PEROXIDE REDUCTASE"/>
    <property type="match status" value="1"/>
</dbReference>
<protein>
    <recommendedName>
        <fullName evidence="18">Alkyl hydroperoxide reductase E</fullName>
        <ecNumber evidence="3">1.11.1.24</ecNumber>
        <ecNumber evidence="17">1.11.1.29</ecNumber>
    </recommendedName>
    <alternativeName>
        <fullName evidence="11">Bacterioferritin comigratory protein</fullName>
    </alternativeName>
    <alternativeName>
        <fullName evidence="19">Mycoredoxin-dependent peroxiredoxin</fullName>
    </alternativeName>
    <alternativeName>
        <fullName evidence="20">Peroxiredoxin AhpE</fullName>
    </alternativeName>
    <alternativeName>
        <fullName evidence="9">Thioredoxin peroxidase</fullName>
    </alternativeName>
</protein>
<dbReference type="PROSITE" id="PS51352">
    <property type="entry name" value="THIOREDOXIN_2"/>
    <property type="match status" value="1"/>
</dbReference>
<evidence type="ECO:0000256" key="21">
    <source>
        <dbReference type="PIRSR" id="PIRSR000239-1"/>
    </source>
</evidence>
<sequence>MALEVGTTAPDFELQNQFGETVKLSAFRGEKAVALVFYPLAFTGTCTGELCELRDNIALFKDADVELLAVSVDNKATLRVFAEREGYDFSLLSDFWPHGGVAKSYGVFLEDRGIATRATFVIDRDGIIRSTIVNEPSQARALDAYRAAVAELVSA</sequence>
<dbReference type="EC" id="1.11.1.24" evidence="3"/>
<evidence type="ECO:0000256" key="8">
    <source>
        <dbReference type="ARBA" id="ARBA00023284"/>
    </source>
</evidence>
<comment type="function">
    <text evidence="14">Thiol-specific peroxidase that catalyzes the reduction of hydrogen peroxide and organic hydroperoxides to water and alcohols, respectively. Plays a role in cell protection against oxidative stress by detoxifying peroxides. May represent an important antioxidant defense against cytotoxic peroxides, especially peroxynitrite, which can be formed by activated macrophages during infection.</text>
</comment>
<evidence type="ECO:0000256" key="15">
    <source>
        <dbReference type="ARBA" id="ARBA00060973"/>
    </source>
</evidence>
<feature type="active site" description="Cysteine sulfenic acid (-SOH) intermediate; for peroxidase activity" evidence="21">
    <location>
        <position position="46"/>
    </location>
</feature>
<evidence type="ECO:0000256" key="13">
    <source>
        <dbReference type="ARBA" id="ARBA00052774"/>
    </source>
</evidence>
<dbReference type="PANTHER" id="PTHR42801:SF20">
    <property type="entry name" value="ALKYL HYDROPEROXIDE REDUCTASE E"/>
    <property type="match status" value="1"/>
</dbReference>
<comment type="similarity">
    <text evidence="10">Belongs to the peroxiredoxin family. BCP/PrxQ subfamily.</text>
</comment>
<dbReference type="EC" id="1.11.1.29" evidence="17"/>
<dbReference type="GO" id="GO:0005737">
    <property type="term" value="C:cytoplasm"/>
    <property type="evidence" value="ECO:0007669"/>
    <property type="project" value="TreeGrafter"/>
</dbReference>
<evidence type="ECO:0000259" key="22">
    <source>
        <dbReference type="PROSITE" id="PS51352"/>
    </source>
</evidence>
<keyword evidence="7" id="KW-1015">Disulfide bond</keyword>
<keyword evidence="8" id="KW-0676">Redox-active center</keyword>
<dbReference type="FunFam" id="3.40.30.10:FF:000118">
    <property type="entry name" value="Peroxiredoxin AhpE"/>
    <property type="match status" value="1"/>
</dbReference>
<dbReference type="InterPro" id="IPR036249">
    <property type="entry name" value="Thioredoxin-like_sf"/>
</dbReference>
<comment type="subunit">
    <text evidence="16">Homodimer. Forms both dimers and octamers; a tightly-associated dimer and a ring-like octamer.</text>
</comment>
<dbReference type="InterPro" id="IPR050924">
    <property type="entry name" value="Peroxiredoxin_BCP/PrxQ"/>
</dbReference>
<evidence type="ECO:0000256" key="10">
    <source>
        <dbReference type="ARBA" id="ARBA00038489"/>
    </source>
</evidence>
<evidence type="ECO:0000313" key="23">
    <source>
        <dbReference type="EMBL" id="TQL47891.1"/>
    </source>
</evidence>
<dbReference type="GO" id="GO:0008379">
    <property type="term" value="F:thioredoxin peroxidase activity"/>
    <property type="evidence" value="ECO:0007669"/>
    <property type="project" value="TreeGrafter"/>
</dbReference>
<evidence type="ECO:0000256" key="20">
    <source>
        <dbReference type="ARBA" id="ARBA00083736"/>
    </source>
</evidence>
<evidence type="ECO:0000256" key="18">
    <source>
        <dbReference type="ARBA" id="ARBA00068979"/>
    </source>
</evidence>
<dbReference type="AlphaFoldDB" id="A0A542YIN8"/>
<dbReference type="CDD" id="cd03018">
    <property type="entry name" value="PRX_AhpE_like"/>
    <property type="match status" value="1"/>
</dbReference>
<dbReference type="Gene3D" id="3.40.30.10">
    <property type="entry name" value="Glutaredoxin"/>
    <property type="match status" value="1"/>
</dbReference>
<evidence type="ECO:0000256" key="2">
    <source>
        <dbReference type="ARBA" id="ARBA00011245"/>
    </source>
</evidence>
<dbReference type="OrthoDB" id="9812811at2"/>
<dbReference type="InterPro" id="IPR000866">
    <property type="entry name" value="AhpC/TSA"/>
</dbReference>
<dbReference type="Proteomes" id="UP000317998">
    <property type="component" value="Unassembled WGS sequence"/>
</dbReference>
<evidence type="ECO:0000256" key="3">
    <source>
        <dbReference type="ARBA" id="ARBA00013017"/>
    </source>
</evidence>
<gene>
    <name evidence="23" type="ORF">FB562_0964</name>
</gene>
<evidence type="ECO:0000313" key="24">
    <source>
        <dbReference type="Proteomes" id="UP000317998"/>
    </source>
</evidence>
<evidence type="ECO:0000256" key="4">
    <source>
        <dbReference type="ARBA" id="ARBA00022559"/>
    </source>
</evidence>
<evidence type="ECO:0000256" key="9">
    <source>
        <dbReference type="ARBA" id="ARBA00032824"/>
    </source>
</evidence>
<evidence type="ECO:0000256" key="11">
    <source>
        <dbReference type="ARBA" id="ARBA00041373"/>
    </source>
</evidence>
<evidence type="ECO:0000256" key="19">
    <source>
        <dbReference type="ARBA" id="ARBA00082991"/>
    </source>
</evidence>
<evidence type="ECO:0000256" key="1">
    <source>
        <dbReference type="ARBA" id="ARBA00003330"/>
    </source>
</evidence>
<dbReference type="GO" id="GO:0045454">
    <property type="term" value="P:cell redox homeostasis"/>
    <property type="evidence" value="ECO:0007669"/>
    <property type="project" value="TreeGrafter"/>
</dbReference>
<evidence type="ECO:0000256" key="12">
    <source>
        <dbReference type="ARBA" id="ARBA00049091"/>
    </source>
</evidence>
<dbReference type="SUPFAM" id="SSF52833">
    <property type="entry name" value="Thioredoxin-like"/>
    <property type="match status" value="1"/>
</dbReference>
<dbReference type="EMBL" id="VFOM01000001">
    <property type="protein sequence ID" value="TQL47891.1"/>
    <property type="molecule type" value="Genomic_DNA"/>
</dbReference>
<dbReference type="InterPro" id="IPR013766">
    <property type="entry name" value="Thioredoxin_domain"/>
</dbReference>
<dbReference type="Pfam" id="PF00578">
    <property type="entry name" value="AhpC-TSA"/>
    <property type="match status" value="1"/>
</dbReference>
<organism evidence="23 24">
    <name type="scientific">Homoserinimonas aerilata</name>
    <dbReference type="NCBI Taxonomy" id="1162970"/>
    <lineage>
        <taxon>Bacteria</taxon>
        <taxon>Bacillati</taxon>
        <taxon>Actinomycetota</taxon>
        <taxon>Actinomycetes</taxon>
        <taxon>Micrococcales</taxon>
        <taxon>Microbacteriaceae</taxon>
        <taxon>Homoserinimonas</taxon>
    </lineage>
</organism>